<keyword evidence="2" id="KW-1185">Reference proteome</keyword>
<accession>A0ACB8YWS9</accession>
<proteinExistence type="predicted"/>
<dbReference type="EMBL" id="CM042017">
    <property type="protein sequence ID" value="KAI3689409.1"/>
    <property type="molecule type" value="Genomic_DNA"/>
</dbReference>
<name>A0ACB8YWS9_CICIN</name>
<organism evidence="1 2">
    <name type="scientific">Cichorium intybus</name>
    <name type="common">Chicory</name>
    <dbReference type="NCBI Taxonomy" id="13427"/>
    <lineage>
        <taxon>Eukaryota</taxon>
        <taxon>Viridiplantae</taxon>
        <taxon>Streptophyta</taxon>
        <taxon>Embryophyta</taxon>
        <taxon>Tracheophyta</taxon>
        <taxon>Spermatophyta</taxon>
        <taxon>Magnoliopsida</taxon>
        <taxon>eudicotyledons</taxon>
        <taxon>Gunneridae</taxon>
        <taxon>Pentapetalae</taxon>
        <taxon>asterids</taxon>
        <taxon>campanulids</taxon>
        <taxon>Asterales</taxon>
        <taxon>Asteraceae</taxon>
        <taxon>Cichorioideae</taxon>
        <taxon>Cichorieae</taxon>
        <taxon>Cichoriinae</taxon>
        <taxon>Cichorium</taxon>
    </lineage>
</organism>
<sequence>MESVSSFSDFPSSWTDDSLKNCRQICPVVQTHLRKVYVLLCCSLIAFSIGAYLHILLNIGGFLATLAALGCMSLSLTTRPYDQVPKRVSLLIAFSLLQGVCIGPGIKSAMDFDPSNCVSALMGATIAVACFSGLAMVASRTEYLYLGGLISYGVSILFWLYFGGSVARFQFKPYFELLVFVGCMVLDTQNIIEKAHLGDWNYVKHAFTLYTVLVAVFVPSNFF</sequence>
<evidence type="ECO:0000313" key="2">
    <source>
        <dbReference type="Proteomes" id="UP001055811"/>
    </source>
</evidence>
<dbReference type="Proteomes" id="UP001055811">
    <property type="component" value="Linkage Group LG09"/>
</dbReference>
<reference evidence="1 2" key="2">
    <citation type="journal article" date="2022" name="Mol. Ecol. Resour.">
        <title>The genomes of chicory, endive, great burdock and yacon provide insights into Asteraceae paleo-polyploidization history and plant inulin production.</title>
        <authorList>
            <person name="Fan W."/>
            <person name="Wang S."/>
            <person name="Wang H."/>
            <person name="Wang A."/>
            <person name="Jiang F."/>
            <person name="Liu H."/>
            <person name="Zhao H."/>
            <person name="Xu D."/>
            <person name="Zhang Y."/>
        </authorList>
    </citation>
    <scope>NUCLEOTIDE SEQUENCE [LARGE SCALE GENOMIC DNA]</scope>
    <source>
        <strain evidence="2">cv. Punajuju</strain>
        <tissue evidence="1">Leaves</tissue>
    </source>
</reference>
<comment type="caution">
    <text evidence="1">The sequence shown here is derived from an EMBL/GenBank/DDBJ whole genome shotgun (WGS) entry which is preliminary data.</text>
</comment>
<evidence type="ECO:0000313" key="1">
    <source>
        <dbReference type="EMBL" id="KAI3689409.1"/>
    </source>
</evidence>
<gene>
    <name evidence="1" type="ORF">L2E82_47365</name>
</gene>
<reference evidence="2" key="1">
    <citation type="journal article" date="2022" name="Mol. Ecol. Resour.">
        <title>The genomes of chicory, endive, great burdock and yacon provide insights into Asteraceae palaeo-polyploidization history and plant inulin production.</title>
        <authorList>
            <person name="Fan W."/>
            <person name="Wang S."/>
            <person name="Wang H."/>
            <person name="Wang A."/>
            <person name="Jiang F."/>
            <person name="Liu H."/>
            <person name="Zhao H."/>
            <person name="Xu D."/>
            <person name="Zhang Y."/>
        </authorList>
    </citation>
    <scope>NUCLEOTIDE SEQUENCE [LARGE SCALE GENOMIC DNA]</scope>
    <source>
        <strain evidence="2">cv. Punajuju</strain>
    </source>
</reference>
<protein>
    <submittedName>
        <fullName evidence="1">Uncharacterized protein</fullName>
    </submittedName>
</protein>